<organism evidence="1 2">
    <name type="scientific">Trifolium medium</name>
    <dbReference type="NCBI Taxonomy" id="97028"/>
    <lineage>
        <taxon>Eukaryota</taxon>
        <taxon>Viridiplantae</taxon>
        <taxon>Streptophyta</taxon>
        <taxon>Embryophyta</taxon>
        <taxon>Tracheophyta</taxon>
        <taxon>Spermatophyta</taxon>
        <taxon>Magnoliopsida</taxon>
        <taxon>eudicotyledons</taxon>
        <taxon>Gunneridae</taxon>
        <taxon>Pentapetalae</taxon>
        <taxon>rosids</taxon>
        <taxon>fabids</taxon>
        <taxon>Fabales</taxon>
        <taxon>Fabaceae</taxon>
        <taxon>Papilionoideae</taxon>
        <taxon>50 kb inversion clade</taxon>
        <taxon>NPAAA clade</taxon>
        <taxon>Hologalegina</taxon>
        <taxon>IRL clade</taxon>
        <taxon>Trifolieae</taxon>
        <taxon>Trifolium</taxon>
    </lineage>
</organism>
<proteinExistence type="predicted"/>
<evidence type="ECO:0008006" key="3">
    <source>
        <dbReference type="Google" id="ProtNLM"/>
    </source>
</evidence>
<keyword evidence="2" id="KW-1185">Reference proteome</keyword>
<feature type="non-terminal residue" evidence="1">
    <location>
        <position position="184"/>
    </location>
</feature>
<name>A0A392NS67_9FABA</name>
<evidence type="ECO:0000313" key="2">
    <source>
        <dbReference type="Proteomes" id="UP000265520"/>
    </source>
</evidence>
<comment type="caution">
    <text evidence="1">The sequence shown here is derived from an EMBL/GenBank/DDBJ whole genome shotgun (WGS) entry which is preliminary data.</text>
</comment>
<accession>A0A392NS67</accession>
<dbReference type="Gene3D" id="3.60.10.10">
    <property type="entry name" value="Endonuclease/exonuclease/phosphatase"/>
    <property type="match status" value="1"/>
</dbReference>
<sequence length="184" mass="20662">SINSTDIKHCNALIRKQRESEVASKLWGMARNLGVQGADSSEEESLFVNQIKDGERTDRDAKKLREQKSKDYLIHNLWGHAGVEWVAKPATGSSGGICVEDGDMLLYIINVYSPCSIQGKRRLWEDLTELKANSPTREWCIAGDFNAVSSRSERKGVSDGGRFSELRDFQQFIEVMEVVDLPVL</sequence>
<evidence type="ECO:0000313" key="1">
    <source>
        <dbReference type="EMBL" id="MCI02663.1"/>
    </source>
</evidence>
<dbReference type="EMBL" id="LXQA010049817">
    <property type="protein sequence ID" value="MCI02663.1"/>
    <property type="molecule type" value="Genomic_DNA"/>
</dbReference>
<protein>
    <recommendedName>
        <fullName evidence="3">Endonuclease/exonuclease/phosphatase family protein</fullName>
    </recommendedName>
</protein>
<dbReference type="Proteomes" id="UP000265520">
    <property type="component" value="Unassembled WGS sequence"/>
</dbReference>
<dbReference type="InterPro" id="IPR036691">
    <property type="entry name" value="Endo/exonu/phosph_ase_sf"/>
</dbReference>
<feature type="non-terminal residue" evidence="1">
    <location>
        <position position="1"/>
    </location>
</feature>
<dbReference type="SUPFAM" id="SSF56219">
    <property type="entry name" value="DNase I-like"/>
    <property type="match status" value="1"/>
</dbReference>
<reference evidence="1 2" key="1">
    <citation type="journal article" date="2018" name="Front. Plant Sci.">
        <title>Red Clover (Trifolium pratense) and Zigzag Clover (T. medium) - A Picture of Genomic Similarities and Differences.</title>
        <authorList>
            <person name="Dluhosova J."/>
            <person name="Istvanek J."/>
            <person name="Nedelnik J."/>
            <person name="Repkova J."/>
        </authorList>
    </citation>
    <scope>NUCLEOTIDE SEQUENCE [LARGE SCALE GENOMIC DNA]</scope>
    <source>
        <strain evidence="2">cv. 10/8</strain>
        <tissue evidence="1">Leaf</tissue>
    </source>
</reference>
<dbReference type="AlphaFoldDB" id="A0A392NS67"/>